<dbReference type="GO" id="GO:0000917">
    <property type="term" value="P:division septum assembly"/>
    <property type="evidence" value="ECO:0007669"/>
    <property type="project" value="UniProtKB-KW"/>
</dbReference>
<protein>
    <submittedName>
        <fullName evidence="7">SsgA family sporulation/cell division regulator</fullName>
    </submittedName>
</protein>
<evidence type="ECO:0000256" key="4">
    <source>
        <dbReference type="ARBA" id="ARBA00022969"/>
    </source>
</evidence>
<evidence type="ECO:0000313" key="7">
    <source>
        <dbReference type="EMBL" id="TKV60297.1"/>
    </source>
</evidence>
<dbReference type="Pfam" id="PF04686">
    <property type="entry name" value="SsgA"/>
    <property type="match status" value="1"/>
</dbReference>
<evidence type="ECO:0000256" key="6">
    <source>
        <dbReference type="ARBA" id="ARBA00023306"/>
    </source>
</evidence>
<evidence type="ECO:0000256" key="5">
    <source>
        <dbReference type="ARBA" id="ARBA00023210"/>
    </source>
</evidence>
<organism evidence="7 8">
    <name type="scientific">Nakamurella flava</name>
    <dbReference type="NCBI Taxonomy" id="2576308"/>
    <lineage>
        <taxon>Bacteria</taxon>
        <taxon>Bacillati</taxon>
        <taxon>Actinomycetota</taxon>
        <taxon>Actinomycetes</taxon>
        <taxon>Nakamurellales</taxon>
        <taxon>Nakamurellaceae</taxon>
        <taxon>Nakamurella</taxon>
    </lineage>
</organism>
<keyword evidence="5" id="KW-0717">Septation</keyword>
<dbReference type="GO" id="GO:0030428">
    <property type="term" value="C:cell septum"/>
    <property type="evidence" value="ECO:0007669"/>
    <property type="project" value="UniProtKB-SubCell"/>
</dbReference>
<gene>
    <name evidence="7" type="ORF">FDO65_00790</name>
</gene>
<comment type="similarity">
    <text evidence="2">Belongs to the SsgA family.</text>
</comment>
<comment type="subcellular location">
    <subcellularLocation>
        <location evidence="1">Cell septum</location>
    </subcellularLocation>
</comment>
<dbReference type="EMBL" id="SZZH01000001">
    <property type="protein sequence ID" value="TKV60297.1"/>
    <property type="molecule type" value="Genomic_DNA"/>
</dbReference>
<dbReference type="Gene3D" id="2.30.31.20">
    <property type="entry name" value="Sporulation-specific cell division protein SsgB"/>
    <property type="match status" value="1"/>
</dbReference>
<keyword evidence="3 7" id="KW-0132">Cell division</keyword>
<dbReference type="GO" id="GO:0030435">
    <property type="term" value="P:sporulation resulting in formation of a cellular spore"/>
    <property type="evidence" value="ECO:0007669"/>
    <property type="project" value="UniProtKB-KW"/>
</dbReference>
<reference evidence="7 8" key="1">
    <citation type="submission" date="2019-05" db="EMBL/GenBank/DDBJ databases">
        <title>Nakamurella sp. N5BH11, whole genome shotgun sequence.</title>
        <authorList>
            <person name="Tuo L."/>
        </authorList>
    </citation>
    <scope>NUCLEOTIDE SEQUENCE [LARGE SCALE GENOMIC DNA]</scope>
    <source>
        <strain evidence="7 8">N5BH11</strain>
    </source>
</reference>
<dbReference type="InterPro" id="IPR006776">
    <property type="entry name" value="SsgB"/>
</dbReference>
<keyword evidence="4" id="KW-0749">Sporulation</keyword>
<keyword evidence="6" id="KW-0131">Cell cycle</keyword>
<sequence>MSQLTPMRSQLIIASTEMLLISDASIPAVDAEFRYYTDDPLAVRLMLSIDQNPAVCWTFGRDLLLIGAQMPSGNGDVQVYPTHDGVIVELHAGDVVAKLLAFGPDLTEFLRRTTTAVPMGSEHLHYDIDAELRGLPLYDTLHEA</sequence>
<keyword evidence="8" id="KW-1185">Reference proteome</keyword>
<name>A0A4U6QIQ4_9ACTN</name>
<evidence type="ECO:0000256" key="2">
    <source>
        <dbReference type="ARBA" id="ARBA00009323"/>
    </source>
</evidence>
<evidence type="ECO:0000256" key="3">
    <source>
        <dbReference type="ARBA" id="ARBA00022618"/>
    </source>
</evidence>
<dbReference type="RefSeq" id="WP_137447600.1">
    <property type="nucleotide sequence ID" value="NZ_SZZH01000001.1"/>
</dbReference>
<evidence type="ECO:0000313" key="8">
    <source>
        <dbReference type="Proteomes" id="UP000306985"/>
    </source>
</evidence>
<dbReference type="InterPro" id="IPR038658">
    <property type="entry name" value="SsgB_sf"/>
</dbReference>
<proteinExistence type="inferred from homology"/>
<dbReference type="AlphaFoldDB" id="A0A4U6QIQ4"/>
<comment type="caution">
    <text evidence="7">The sequence shown here is derived from an EMBL/GenBank/DDBJ whole genome shotgun (WGS) entry which is preliminary data.</text>
</comment>
<accession>A0A4U6QIQ4</accession>
<dbReference type="OrthoDB" id="3853096at2"/>
<evidence type="ECO:0000256" key="1">
    <source>
        <dbReference type="ARBA" id="ARBA00004431"/>
    </source>
</evidence>
<dbReference type="Proteomes" id="UP000306985">
    <property type="component" value="Unassembled WGS sequence"/>
</dbReference>